<gene>
    <name evidence="1" type="ORF">GMARGA_LOCUS23371</name>
</gene>
<accession>A0ABN7VVW0</accession>
<dbReference type="EMBL" id="CAJVQB010023558">
    <property type="protein sequence ID" value="CAG8802192.1"/>
    <property type="molecule type" value="Genomic_DNA"/>
</dbReference>
<reference evidence="1 2" key="1">
    <citation type="submission" date="2021-06" db="EMBL/GenBank/DDBJ databases">
        <authorList>
            <person name="Kallberg Y."/>
            <person name="Tangrot J."/>
            <person name="Rosling A."/>
        </authorList>
    </citation>
    <scope>NUCLEOTIDE SEQUENCE [LARGE SCALE GENOMIC DNA]</scope>
    <source>
        <strain evidence="1 2">120-4 pot B 10/14</strain>
    </source>
</reference>
<proteinExistence type="predicted"/>
<protein>
    <submittedName>
        <fullName evidence="1">16231_t:CDS:1</fullName>
    </submittedName>
</protein>
<evidence type="ECO:0000313" key="2">
    <source>
        <dbReference type="Proteomes" id="UP000789901"/>
    </source>
</evidence>
<dbReference type="Proteomes" id="UP000789901">
    <property type="component" value="Unassembled WGS sequence"/>
</dbReference>
<comment type="caution">
    <text evidence="1">The sequence shown here is derived from an EMBL/GenBank/DDBJ whole genome shotgun (WGS) entry which is preliminary data.</text>
</comment>
<organism evidence="1 2">
    <name type="scientific">Gigaspora margarita</name>
    <dbReference type="NCBI Taxonomy" id="4874"/>
    <lineage>
        <taxon>Eukaryota</taxon>
        <taxon>Fungi</taxon>
        <taxon>Fungi incertae sedis</taxon>
        <taxon>Mucoromycota</taxon>
        <taxon>Glomeromycotina</taxon>
        <taxon>Glomeromycetes</taxon>
        <taxon>Diversisporales</taxon>
        <taxon>Gigasporaceae</taxon>
        <taxon>Gigaspora</taxon>
    </lineage>
</organism>
<evidence type="ECO:0000313" key="1">
    <source>
        <dbReference type="EMBL" id="CAG8802192.1"/>
    </source>
</evidence>
<name>A0ABN7VVW0_GIGMA</name>
<keyword evidence="2" id="KW-1185">Reference proteome</keyword>
<sequence length="546" mass="63413">MSKKLSLSDAIKIAESHTRLSISVTKELARNKNGECLLENILIVNQLYYGVVIKDMNDCAHRKPLTLEIAKQIAYTRNGKCISEKYVNSNSPLFWKCKNNHQFHLSLSDVKNRKSWCHECMKLGLEFTQNLANERIFKEKLGVHIALDINMKDCVKRLCQNILNRHLKYVNPILTLDHPTGLELDIYYLQYGFATEKIENITIKDFINPCFLTTPFKQYKLSSFIETHSGPGFVKSNCLYFYKEELQNICKLLEFDDEQKTMALKLIEKYKVDKKECAELIKTYENQVTARSIRSGILKNRLKLLANTTRSANSTTYVTFTQVDISISGHKVQKKQITTSYDFLTTDPNPELSQGIKCDLDNEVVKRSMTWNEQLLVAKETKKNLKLQKNDMFEEDFAIFFVNHIRKCASREYVRKDIHCNGSGTNSKSTFHKKQEGLVRKVWETCLRASAEKQNSQKTDNERCLFGEKIDTIITLRNDDEEFSVTKDRLKIIKISKTLMNQFAKLRPNFDIRTVKDNSNEDFQGMTTRTVYTSKCMKREKKARTT</sequence>